<dbReference type="Pfam" id="PF01983">
    <property type="entry name" value="CofC"/>
    <property type="match status" value="1"/>
</dbReference>
<dbReference type="GO" id="GO:0005525">
    <property type="term" value="F:GTP binding"/>
    <property type="evidence" value="ECO:0007669"/>
    <property type="project" value="UniProtKB-KW"/>
</dbReference>
<dbReference type="Proteomes" id="UP000316096">
    <property type="component" value="Unassembled WGS sequence"/>
</dbReference>
<evidence type="ECO:0000313" key="7">
    <source>
        <dbReference type="Proteomes" id="UP000316096"/>
    </source>
</evidence>
<proteinExistence type="inferred from homology"/>
<accession>A0A543CDT4</accession>
<keyword evidence="2 5" id="KW-0548">Nucleotidyltransferase</keyword>
<feature type="binding site" evidence="5">
    <location>
        <position position="144"/>
    </location>
    <ligand>
        <name>phosphoenolpyruvate</name>
        <dbReference type="ChEBI" id="CHEBI:58702"/>
    </ligand>
</feature>
<dbReference type="PANTHER" id="PTHR40392:SF1">
    <property type="entry name" value="2-PHOSPHO-L-LACTATE GUANYLYLTRANSFERASE"/>
    <property type="match status" value="1"/>
</dbReference>
<dbReference type="InterPro" id="IPR002835">
    <property type="entry name" value="CofC"/>
</dbReference>
<dbReference type="HAMAP" id="MF_02114">
    <property type="entry name" value="CofC"/>
    <property type="match status" value="1"/>
</dbReference>
<comment type="catalytic activity">
    <reaction evidence="5">
        <text>phosphoenolpyruvate + GTP + H(+) = enolpyruvoyl-2-diphospho-5'-guanosine + diphosphate</text>
        <dbReference type="Rhea" id="RHEA:30519"/>
        <dbReference type="ChEBI" id="CHEBI:15378"/>
        <dbReference type="ChEBI" id="CHEBI:33019"/>
        <dbReference type="ChEBI" id="CHEBI:37565"/>
        <dbReference type="ChEBI" id="CHEBI:58702"/>
        <dbReference type="ChEBI" id="CHEBI:143701"/>
        <dbReference type="EC" id="2.7.7.105"/>
    </reaction>
</comment>
<dbReference type="EC" id="2.7.7.105" evidence="5"/>
<protein>
    <recommendedName>
        <fullName evidence="5">Phosphoenolpyruvate guanylyltransferase</fullName>
        <shortName evidence="5">PEP guanylyltransferase</shortName>
        <ecNumber evidence="5">2.7.7.105</ecNumber>
    </recommendedName>
</protein>
<evidence type="ECO:0000256" key="4">
    <source>
        <dbReference type="ARBA" id="ARBA00023134"/>
    </source>
</evidence>
<dbReference type="PANTHER" id="PTHR40392">
    <property type="entry name" value="2-PHOSPHO-L-LACTATE GUANYLYLTRANSFERASE"/>
    <property type="match status" value="1"/>
</dbReference>
<keyword evidence="7" id="KW-1185">Reference proteome</keyword>
<dbReference type="UniPathway" id="UPA00071"/>
<evidence type="ECO:0000256" key="5">
    <source>
        <dbReference type="HAMAP-Rule" id="MF_02114"/>
    </source>
</evidence>
<organism evidence="6 7">
    <name type="scientific">Actinoallomurus bryophytorum</name>
    <dbReference type="NCBI Taxonomy" id="1490222"/>
    <lineage>
        <taxon>Bacteria</taxon>
        <taxon>Bacillati</taxon>
        <taxon>Actinomycetota</taxon>
        <taxon>Actinomycetes</taxon>
        <taxon>Streptosporangiales</taxon>
        <taxon>Thermomonosporaceae</taxon>
        <taxon>Actinoallomurus</taxon>
    </lineage>
</organism>
<comment type="pathway">
    <text evidence="5">Cofactor biosynthesis; coenzyme F420 biosynthesis.</text>
</comment>
<dbReference type="SUPFAM" id="SSF53448">
    <property type="entry name" value="Nucleotide-diphospho-sugar transferases"/>
    <property type="match status" value="1"/>
</dbReference>
<keyword evidence="1 5" id="KW-0808">Transferase</keyword>
<evidence type="ECO:0000313" key="6">
    <source>
        <dbReference type="EMBL" id="TQL95273.1"/>
    </source>
</evidence>
<comment type="function">
    <text evidence="5">Guanylyltransferase that catalyzes the activation of phosphoenolpyruvate (PEP) as enolpyruvoyl-2-diphospho-5'-guanosine, via the condensation of PEP with GTP. It is involved in the biosynthesis of coenzyme F420, a hydride carrier cofactor.</text>
</comment>
<dbReference type="EMBL" id="VFOZ01000001">
    <property type="protein sequence ID" value="TQL95273.1"/>
    <property type="molecule type" value="Genomic_DNA"/>
</dbReference>
<keyword evidence="3 5" id="KW-0547">Nucleotide-binding</keyword>
<evidence type="ECO:0000256" key="1">
    <source>
        <dbReference type="ARBA" id="ARBA00022679"/>
    </source>
</evidence>
<dbReference type="GO" id="GO:0052645">
    <property type="term" value="P:F420-0 metabolic process"/>
    <property type="evidence" value="ECO:0007669"/>
    <property type="project" value="UniProtKB-UniRule"/>
</dbReference>
<sequence length="217" mass="22233">MPHAHPLTWTLVVPVKLLARAKSRLSGAAGPHRERLALAIATDTVSAVLRSSRVQGVVVVTDDPVAAPELAALGAVIVPDAPDSGLNPALVHGAAEARRLAPASAVGALSADLPSLRPAELDRVLDAASAAPNAFVADAAGIGTTLYTARPDANFTPAFGVDSRARHREGGARELALEGVPSVRRDVDTIEDLQAALELGVGPHTASVAPLLPVVRR</sequence>
<name>A0A543CDT4_9ACTN</name>
<dbReference type="GO" id="GO:0043814">
    <property type="term" value="F:phospholactate guanylyltransferase activity"/>
    <property type="evidence" value="ECO:0007669"/>
    <property type="project" value="InterPro"/>
</dbReference>
<dbReference type="NCBIfam" id="TIGR03552">
    <property type="entry name" value="F420_cofC"/>
    <property type="match status" value="1"/>
</dbReference>
<comment type="similarity">
    <text evidence="5">Belongs to the CofC family.</text>
</comment>
<evidence type="ECO:0000256" key="3">
    <source>
        <dbReference type="ARBA" id="ARBA00022741"/>
    </source>
</evidence>
<comment type="caution">
    <text evidence="6">The sequence shown here is derived from an EMBL/GenBank/DDBJ whole genome shotgun (WGS) entry which is preliminary data.</text>
</comment>
<dbReference type="OrthoDB" id="9151145at2"/>
<gene>
    <name evidence="5" type="primary">fbiD</name>
    <name evidence="6" type="ORF">FB559_0773</name>
</gene>
<reference evidence="6 7" key="1">
    <citation type="submission" date="2019-06" db="EMBL/GenBank/DDBJ databases">
        <title>Sequencing the genomes of 1000 actinobacteria strains.</title>
        <authorList>
            <person name="Klenk H.-P."/>
        </authorList>
    </citation>
    <scope>NUCLEOTIDE SEQUENCE [LARGE SCALE GENOMIC DNA]</scope>
    <source>
        <strain evidence="6 7">DSM 102200</strain>
    </source>
</reference>
<feature type="binding site" evidence="5">
    <location>
        <position position="160"/>
    </location>
    <ligand>
        <name>phosphoenolpyruvate</name>
        <dbReference type="ChEBI" id="CHEBI:58702"/>
    </ligand>
</feature>
<dbReference type="InterPro" id="IPR029044">
    <property type="entry name" value="Nucleotide-diphossugar_trans"/>
</dbReference>
<feature type="binding site" evidence="5">
    <location>
        <position position="163"/>
    </location>
    <ligand>
        <name>phosphoenolpyruvate</name>
        <dbReference type="ChEBI" id="CHEBI:58702"/>
    </ligand>
</feature>
<dbReference type="AlphaFoldDB" id="A0A543CDT4"/>
<dbReference type="RefSeq" id="WP_141953286.1">
    <property type="nucleotide sequence ID" value="NZ_VFOZ01000001.1"/>
</dbReference>
<keyword evidence="4 5" id="KW-0342">GTP-binding</keyword>
<dbReference type="Gene3D" id="3.90.550.10">
    <property type="entry name" value="Spore Coat Polysaccharide Biosynthesis Protein SpsA, Chain A"/>
    <property type="match status" value="1"/>
</dbReference>
<evidence type="ECO:0000256" key="2">
    <source>
        <dbReference type="ARBA" id="ARBA00022695"/>
    </source>
</evidence>